<dbReference type="STRING" id="1805236.AUK13_02730"/>
<gene>
    <name evidence="2" type="ORF">AUK13_02730</name>
</gene>
<feature type="chain" id="PRO_5012250087" evidence="1">
    <location>
        <begin position="25"/>
        <end position="452"/>
    </location>
</feature>
<name>A0A1J5F6F2_9BACT</name>
<keyword evidence="1" id="KW-0732">Signal</keyword>
<evidence type="ECO:0000256" key="1">
    <source>
        <dbReference type="SAM" id="SignalP"/>
    </source>
</evidence>
<dbReference type="AlphaFoldDB" id="A0A1J5F6F2"/>
<dbReference type="Proteomes" id="UP000183922">
    <property type="component" value="Unassembled WGS sequence"/>
</dbReference>
<evidence type="ECO:0000313" key="2">
    <source>
        <dbReference type="EMBL" id="OIP55507.1"/>
    </source>
</evidence>
<dbReference type="PROSITE" id="PS51257">
    <property type="entry name" value="PROKAR_LIPOPROTEIN"/>
    <property type="match status" value="1"/>
</dbReference>
<feature type="signal peptide" evidence="1">
    <location>
        <begin position="1"/>
        <end position="24"/>
    </location>
</feature>
<dbReference type="EMBL" id="MNYR01000042">
    <property type="protein sequence ID" value="OIP55507.1"/>
    <property type="molecule type" value="Genomic_DNA"/>
</dbReference>
<accession>A0A1J5F6F2</accession>
<organism evidence="2 3">
    <name type="scientific">Candidatus Kuenenbacteria bacterium CG2_30_39_24</name>
    <dbReference type="NCBI Taxonomy" id="1805236"/>
    <lineage>
        <taxon>Bacteria</taxon>
        <taxon>Candidatus Kueneniibacteriota</taxon>
    </lineage>
</organism>
<sequence>MLKKIIAIFLITSHLLLITGSCNADAAFNPDFIIADAELIDYDTMHMDQIQDFLKSKNSYLATYVDPNVRITASQAIYDAANLHKINPKYILVLLQKEQSLIEDGSPVSDQLDWATGYGICDSCKKTDDKVQKYKGFTNQVDWGAGGTRFYFDNPNNFTFQVGQTYTIDDQKVNISNNATRALYIYTPHIHGNENFFNIWQKWFSAVYFEGSLLQDTKDGGIYLIRDGTKHPFLSKSAYLSRYPSFERVIPANPADLDKYPTGAAIQYSNYSLLQVPTGGIYLLDDDTLRPIVSKETFRLLGFNPEEIISVKTNDIFFYKIGQPISESSAYPTGALLQDKTSGGVYYVQDGAKYPIIARELMKLYYPNKKITPITPAELKNYPTKEPIKLKDGELATSPDNPAVYVIANGEKRAFATTAAFTKLGYKWENVIKVPAKVLDLHKTGEVIAEIN</sequence>
<comment type="caution">
    <text evidence="2">The sequence shown here is derived from an EMBL/GenBank/DDBJ whole genome shotgun (WGS) entry which is preliminary data.</text>
</comment>
<evidence type="ECO:0000313" key="3">
    <source>
        <dbReference type="Proteomes" id="UP000183922"/>
    </source>
</evidence>
<protein>
    <submittedName>
        <fullName evidence="2">Uncharacterized protein</fullName>
    </submittedName>
</protein>
<proteinExistence type="predicted"/>
<reference evidence="2 3" key="1">
    <citation type="journal article" date="2016" name="Environ. Microbiol.">
        <title>Genomic resolution of a cold subsurface aquifer community provides metabolic insights for novel microbes adapted to high CO concentrations.</title>
        <authorList>
            <person name="Probst A.J."/>
            <person name="Castelle C.J."/>
            <person name="Singh A."/>
            <person name="Brown C.T."/>
            <person name="Anantharaman K."/>
            <person name="Sharon I."/>
            <person name="Hug L.A."/>
            <person name="Burstein D."/>
            <person name="Emerson J.B."/>
            <person name="Thomas B.C."/>
            <person name="Banfield J.F."/>
        </authorList>
    </citation>
    <scope>NUCLEOTIDE SEQUENCE [LARGE SCALE GENOMIC DNA]</scope>
    <source>
        <strain evidence="2">CG2_30_39_24</strain>
    </source>
</reference>